<dbReference type="InterPro" id="IPR042065">
    <property type="entry name" value="E3_ELL-like"/>
</dbReference>
<evidence type="ECO:0000256" key="6">
    <source>
        <dbReference type="ARBA" id="ARBA00022786"/>
    </source>
</evidence>
<evidence type="ECO:0000259" key="11">
    <source>
        <dbReference type="PROSITE" id="PS51157"/>
    </source>
</evidence>
<dbReference type="GO" id="GO:0005737">
    <property type="term" value="C:cytoplasm"/>
    <property type="evidence" value="ECO:0007669"/>
    <property type="project" value="TreeGrafter"/>
</dbReference>
<keyword evidence="7 10" id="KW-0862">Zinc</keyword>
<dbReference type="Pfam" id="PF22960">
    <property type="entry name" value="WHD_UBR1"/>
    <property type="match status" value="1"/>
</dbReference>
<sequence>MDSEFGISKGNNYCDSIKDQCNMDEGIGDVEMTPARKTVDTKEVVRTWMEKLSKGVLSSSHFDNYWHTWVPSYYSPKINDNCLNFNFNEDEATRVLLTPLEEFICNGDPSIILQELSQYDKPPTVCGRVFKMGEPTYSCRECGMDYTCVLCVDCFKKSEHRHHKYKMGTSSGGGCCDCGDIEAWKKAPFCETHLVGTQSEDRLNNLPEDLVERTRVVYDAVLWYAYNYLTLEHIGLKTSAEDSFDTFCTVLYNDESHTFEQVISTLNRVIKCSQRTAIEYVTNIDREGRAVVKCSNFQHCSDLKAEIERYTSRHGNKPLKVLVVHAHIVAYQIFAMKLLSWLQTFLGHGEGFRGIFSEVVLKPHQSDPCIIKGILLRDSQLWKSARTHWHRLIISGMLLEYENKKAFAKVFMKNYGSVVKDFIKDDHEHTFSVSSLSVQVFTVPTLAHHLIAHDDALFILLNTFLSECSRKCNKSGKLEFERNQSSQTFKRAQYMLYDLRYLLSAVPTTWTDDLRRSFLQGLAIMLDLLKKMQGMDAVTRQIGAHMEYEPEWETAFNLHIKLAYCISLILQWCGTDKVVLVKAYRATLLKLMESPCYDVNEPGEVRELADHCVTCLPYDVSSKPVSIHLPLSRFLAGLHLHLEKYGLEFDGPGFLINKPTLVQIIEPVLRTQVMISQVHAGMWRRNGYALLNQLYFYHNVKCRTEMLDRDIILLQVGASLIESNEFLIHLLHKFNLLNWANSFYETNTPKDNEEDTVRQTITLVEEFLQLLIVIVGERHIPGISEVTPQDRIKKEIIQHLCMKPLLHSELNKIIPDDLVHETGLDEIIHDLATFKKPLQGTGQGVYELKEELYDQYNIFFYHYTREELSKSEEAQISRRKAAGLLQCCPPPKLPKLKESFNMIVDILQCDVMLHIMRIILERCIDLKAKSFSEMQLHKLLHLIGYALQEEQSNRYAFLRFSARSLKVKIPSLIEELLNSPRVEAHKDLIKWVLNLYKQVFSKSEESQPCTSNVTASDLDVIKSDSEKERRAKLAALRREKIMAQMAAMQNSFIKENAKLFQETSSELLSRSESEKEIFMDTTENLDECPIALGQRQTSKLIIEQKHVCILCQEEQKVTIDGPPLVLAAFVHQATVLCQHRNCEDSMDIASQDPLYLNSNLGPAPHTSTCGHVMHSTCWQKYFDNVVLKENRRPYRLRHPASFDVEKQEFLCPLCECLSNTVLPLLPPLSVMQPKQVESKISFNDWLSCMETVLDKKMRICHGAFKCTETCSDLHCTACENSGNTEPDNPECSSSCTLQMHQVLYSRPIEQISSDLGNNCEGFKRLFVNSNLKLNSSLIEMLHLYSQATYTRGLNVSPHPTDRRVAPMAWKSCSYTIHAIEVLLRDNNKPLLGNLSSRQRDCIETLVRVMGVLGGTLPQTNTIGSHAMRLLSLIIENSHDGPSILQWDSLGFLIPMTFSLPSLFSKDKDCSIPTGGQLQLYSLQLVFLSHIVKILITMTDFEITDFMETDSTEDNFVIDILKAMHRYKDGIDGQAVWNYVQDACLPFLRCCVLFYHYLSDVPAPTALLEVGGDTFSNMCIYLGLPSNPKHLFDHPLIMKLISKWSSHLEVTSYLDGKPMLIGIEPLPINKLVELPMDYSELINTVSSFTCPNSDHDDSRNPTMCLVCGEILCSQSYCCQTELNKTIVGACNFHAYKCGAGIGIFLRVRDCEILFLASPHRGCFLSPPYLDDYGETDQGLKRGNPLRLCTALYRKLQTMWLSHSIHEEIARSIESAAISNLVPTQWQHL</sequence>
<dbReference type="PANTHER" id="PTHR21497:SF24">
    <property type="entry name" value="E3 UBIQUITIN-PROTEIN LIGASE UBR1"/>
    <property type="match status" value="1"/>
</dbReference>
<evidence type="ECO:0000313" key="12">
    <source>
        <dbReference type="EMBL" id="KAK9708698.1"/>
    </source>
</evidence>
<organism evidence="12 13">
    <name type="scientific">Popillia japonica</name>
    <name type="common">Japanese beetle</name>
    <dbReference type="NCBI Taxonomy" id="7064"/>
    <lineage>
        <taxon>Eukaryota</taxon>
        <taxon>Metazoa</taxon>
        <taxon>Ecdysozoa</taxon>
        <taxon>Arthropoda</taxon>
        <taxon>Hexapoda</taxon>
        <taxon>Insecta</taxon>
        <taxon>Pterygota</taxon>
        <taxon>Neoptera</taxon>
        <taxon>Endopterygota</taxon>
        <taxon>Coleoptera</taxon>
        <taxon>Polyphaga</taxon>
        <taxon>Scarabaeiformia</taxon>
        <taxon>Scarabaeidae</taxon>
        <taxon>Rutelinae</taxon>
        <taxon>Popillia</taxon>
    </lineage>
</organism>
<comment type="similarity">
    <text evidence="8 10">Belongs to the E3 ubiquitin-protein ligase UBR1-like family.</text>
</comment>
<dbReference type="SUPFAM" id="SSF46785">
    <property type="entry name" value="Winged helix' DNA-binding domain"/>
    <property type="match status" value="1"/>
</dbReference>
<dbReference type="InterPro" id="IPR003126">
    <property type="entry name" value="Znf_UBR"/>
</dbReference>
<dbReference type="InterPro" id="IPR039164">
    <property type="entry name" value="UBR1-like"/>
</dbReference>
<evidence type="ECO:0000256" key="8">
    <source>
        <dbReference type="ARBA" id="ARBA00046341"/>
    </source>
</evidence>
<dbReference type="Pfam" id="PF02617">
    <property type="entry name" value="ClpS"/>
    <property type="match status" value="1"/>
</dbReference>
<dbReference type="Pfam" id="PF18995">
    <property type="entry name" value="PRT6_C"/>
    <property type="match status" value="1"/>
</dbReference>
<dbReference type="InterPro" id="IPR055194">
    <property type="entry name" value="UBR1-like_WH"/>
</dbReference>
<evidence type="ECO:0000313" key="13">
    <source>
        <dbReference type="Proteomes" id="UP001458880"/>
    </source>
</evidence>
<dbReference type="InterPro" id="IPR014719">
    <property type="entry name" value="Ribosomal_bL12_C/ClpS-like"/>
</dbReference>
<evidence type="ECO:0000256" key="4">
    <source>
        <dbReference type="ARBA" id="ARBA00022723"/>
    </source>
</evidence>
<dbReference type="GO" id="GO:0071596">
    <property type="term" value="P:ubiquitin-dependent protein catabolic process via the N-end rule pathway"/>
    <property type="evidence" value="ECO:0007669"/>
    <property type="project" value="UniProtKB-UniRule"/>
</dbReference>
<gene>
    <name evidence="12" type="ORF">QE152_g27061</name>
</gene>
<keyword evidence="4 10" id="KW-0479">Metal-binding</keyword>
<dbReference type="EC" id="2.3.2.27" evidence="10"/>
<dbReference type="Gene3D" id="2.10.110.30">
    <property type="match status" value="1"/>
</dbReference>
<dbReference type="GO" id="GO:0000151">
    <property type="term" value="C:ubiquitin ligase complex"/>
    <property type="evidence" value="ECO:0007669"/>
    <property type="project" value="TreeGrafter"/>
</dbReference>
<dbReference type="SUPFAM" id="SSF54736">
    <property type="entry name" value="ClpS-like"/>
    <property type="match status" value="1"/>
</dbReference>
<dbReference type="Gene3D" id="1.10.10.2670">
    <property type="entry name" value="E3 ubiquitin-protein ligase"/>
    <property type="match status" value="1"/>
</dbReference>
<dbReference type="Pfam" id="PF02207">
    <property type="entry name" value="zf-UBR"/>
    <property type="match status" value="1"/>
</dbReference>
<dbReference type="GO" id="GO:0061630">
    <property type="term" value="F:ubiquitin protein ligase activity"/>
    <property type="evidence" value="ECO:0007669"/>
    <property type="project" value="UniProtKB-UniRule"/>
</dbReference>
<comment type="pathway">
    <text evidence="2 10">Protein modification; protein ubiquitination.</text>
</comment>
<dbReference type="Proteomes" id="UP001458880">
    <property type="component" value="Unassembled WGS sequence"/>
</dbReference>
<reference evidence="12 13" key="1">
    <citation type="journal article" date="2024" name="BMC Genomics">
        <title>De novo assembly and annotation of Popillia japonica's genome with initial clues to its potential as an invasive pest.</title>
        <authorList>
            <person name="Cucini C."/>
            <person name="Boschi S."/>
            <person name="Funari R."/>
            <person name="Cardaioli E."/>
            <person name="Iannotti N."/>
            <person name="Marturano G."/>
            <person name="Paoli F."/>
            <person name="Bruttini M."/>
            <person name="Carapelli A."/>
            <person name="Frati F."/>
            <person name="Nardi F."/>
        </authorList>
    </citation>
    <scope>NUCLEOTIDE SEQUENCE [LARGE SCALE GENOMIC DNA]</scope>
    <source>
        <strain evidence="12">DMR45628</strain>
    </source>
</reference>
<evidence type="ECO:0000256" key="2">
    <source>
        <dbReference type="ARBA" id="ARBA00004906"/>
    </source>
</evidence>
<feature type="domain" description="UBR-type" evidence="11">
    <location>
        <begin position="124"/>
        <end position="195"/>
    </location>
</feature>
<evidence type="ECO:0000256" key="10">
    <source>
        <dbReference type="RuleBase" id="RU366018"/>
    </source>
</evidence>
<evidence type="ECO:0000256" key="9">
    <source>
        <dbReference type="PROSITE-ProRule" id="PRU00508"/>
    </source>
</evidence>
<name>A0AAW1JWW5_POPJA</name>
<proteinExistence type="inferred from homology"/>
<dbReference type="Gene3D" id="3.30.1390.10">
    <property type="match status" value="1"/>
</dbReference>
<dbReference type="PANTHER" id="PTHR21497">
    <property type="entry name" value="UBIQUITIN LIGASE E3 ALPHA-RELATED"/>
    <property type="match status" value="1"/>
</dbReference>
<keyword evidence="3 10" id="KW-0808">Transferase</keyword>
<evidence type="ECO:0000256" key="1">
    <source>
        <dbReference type="ARBA" id="ARBA00000900"/>
    </source>
</evidence>
<protein>
    <recommendedName>
        <fullName evidence="10">E3 ubiquitin-protein ligase</fullName>
        <ecNumber evidence="10">2.3.2.27</ecNumber>
    </recommendedName>
</protein>
<evidence type="ECO:0000256" key="3">
    <source>
        <dbReference type="ARBA" id="ARBA00022679"/>
    </source>
</evidence>
<dbReference type="SMART" id="SM00396">
    <property type="entry name" value="ZnF_UBR1"/>
    <property type="match status" value="1"/>
</dbReference>
<dbReference type="CDD" id="cd19672">
    <property type="entry name" value="UBR-box_UBR1_like"/>
    <property type="match status" value="1"/>
</dbReference>
<dbReference type="GO" id="GO:0008270">
    <property type="term" value="F:zinc ion binding"/>
    <property type="evidence" value="ECO:0007669"/>
    <property type="project" value="UniProtKB-UniRule"/>
</dbReference>
<dbReference type="FunFam" id="2.10.110.30:FF:000001">
    <property type="entry name" value="E3 ubiquitin-protein ligase UBR2 isoform 1"/>
    <property type="match status" value="1"/>
</dbReference>
<comment type="caution">
    <text evidence="12">The sequence shown here is derived from an EMBL/GenBank/DDBJ whole genome shotgun (WGS) entry which is preliminary data.</text>
</comment>
<feature type="zinc finger region" description="UBR-type" evidence="9">
    <location>
        <begin position="124"/>
        <end position="195"/>
    </location>
</feature>
<dbReference type="InterPro" id="IPR044046">
    <property type="entry name" value="E3_ligase_UBR-like_C"/>
</dbReference>
<keyword evidence="13" id="KW-1185">Reference proteome</keyword>
<comment type="function">
    <text evidence="10">Ubiquitin ligase protein which is a component of the N-end rule pathway. Recognizes and binds to proteins bearing specific N-terminal residues that are destabilizing according to the N-end rule, leading to their ubiquitination and subsequent degradation.</text>
</comment>
<dbReference type="InterPro" id="IPR003769">
    <property type="entry name" value="ClpS_core"/>
</dbReference>
<dbReference type="InterPro" id="IPR036390">
    <property type="entry name" value="WH_DNA-bd_sf"/>
</dbReference>
<comment type="catalytic activity">
    <reaction evidence="1 10">
        <text>S-ubiquitinyl-[E2 ubiquitin-conjugating enzyme]-L-cysteine + [acceptor protein]-L-lysine = [E2 ubiquitin-conjugating enzyme]-L-cysteine + N(6)-ubiquitinyl-[acceptor protein]-L-lysine.</text>
        <dbReference type="EC" id="2.3.2.27"/>
    </reaction>
</comment>
<evidence type="ECO:0000256" key="7">
    <source>
        <dbReference type="ARBA" id="ARBA00022833"/>
    </source>
</evidence>
<keyword evidence="5 10" id="KW-0863">Zinc-finger</keyword>
<dbReference type="EMBL" id="JASPKY010000323">
    <property type="protein sequence ID" value="KAK9708698.1"/>
    <property type="molecule type" value="Genomic_DNA"/>
</dbReference>
<accession>A0AAW1JWW5</accession>
<keyword evidence="6 10" id="KW-0833">Ubl conjugation pathway</keyword>
<dbReference type="PROSITE" id="PS51157">
    <property type="entry name" value="ZF_UBR"/>
    <property type="match status" value="1"/>
</dbReference>
<dbReference type="GO" id="GO:0016567">
    <property type="term" value="P:protein ubiquitination"/>
    <property type="evidence" value="ECO:0007669"/>
    <property type="project" value="UniProtKB-UniRule"/>
</dbReference>
<evidence type="ECO:0000256" key="5">
    <source>
        <dbReference type="ARBA" id="ARBA00022771"/>
    </source>
</evidence>